<evidence type="ECO:0000256" key="1">
    <source>
        <dbReference type="SAM" id="MobiDB-lite"/>
    </source>
</evidence>
<sequence>MQYVLIKGSFHVVGFSPDGDSMMFKAENPAHWDKIGGDNKELFNEKLASGDGAVQLRLQGIDALETHYSPTSLPTPADVKGKESSLQGKPVPGGYHQPAAIGQMATDKFMQIMGVKKAEWKSWGKNTWIERACFERDGQEYWVKEKLQDYIPGYIVTSEVEKNGRPISWVFPGLPDDEDGADLSKTALASRLKRSVNYQLLKAGLVYPYFFMTLAGSLRKVMITGAKQGQFSARRKRDYLERKPEAAPPRSNLWFYDQTADGVDITTLHDVTEAMEVYPYLFRKLVKAWYGRQMDMYWNAIRSKTAFTFDPEDKQVEVEKLLDDGDPYVFVVSEQDFVKLSEIMTLKGSRLQLKYSPTDIVFLS</sequence>
<proteinExistence type="predicted"/>
<keyword evidence="3" id="KW-1185">Reference proteome</keyword>
<evidence type="ECO:0000313" key="2">
    <source>
        <dbReference type="EMBL" id="QLQ30495.1"/>
    </source>
</evidence>
<dbReference type="KEGG" id="this:HZT40_01410"/>
<protein>
    <submittedName>
        <fullName evidence="2">Uncharacterized protein</fullName>
    </submittedName>
</protein>
<dbReference type="AlphaFoldDB" id="A0A7L6AN72"/>
<gene>
    <name evidence="2" type="ORF">HZT40_01410</name>
</gene>
<dbReference type="EMBL" id="CP059265">
    <property type="protein sequence ID" value="QLQ30495.1"/>
    <property type="molecule type" value="Genomic_DNA"/>
</dbReference>
<evidence type="ECO:0000313" key="3">
    <source>
        <dbReference type="Proteomes" id="UP000510621"/>
    </source>
</evidence>
<reference evidence="2" key="1">
    <citation type="submission" date="2020-06" db="EMBL/GenBank/DDBJ databases">
        <title>Analysis procedures for assessing recovery of high quality, complete, closed genomes from Nanopore long read metagenome sequencing.</title>
        <authorList>
            <person name="Bessarab I."/>
            <person name="Arumugam K."/>
            <person name="Haryono M."/>
            <person name="Liu X."/>
            <person name="Roy S."/>
            <person name="Zuniga-Montanez R.E."/>
            <person name="Qiu G."/>
            <person name="Drautz-Moses D.I."/>
            <person name="Law Y.Y."/>
            <person name="Wuertz S."/>
            <person name="Lauro F.M."/>
            <person name="Huson D.H."/>
            <person name="Williams R.B."/>
        </authorList>
    </citation>
    <scope>NUCLEOTIDE SEQUENCE [LARGE SCALE GENOMIC DNA]</scope>
    <source>
        <strain evidence="2">SSD2</strain>
    </source>
</reference>
<accession>A0A7L6AN72</accession>
<organism evidence="2 3">
    <name type="scientific">Candidatus Thiothrix singaporensis</name>
    <dbReference type="NCBI Taxonomy" id="2799669"/>
    <lineage>
        <taxon>Bacteria</taxon>
        <taxon>Pseudomonadati</taxon>
        <taxon>Pseudomonadota</taxon>
        <taxon>Gammaproteobacteria</taxon>
        <taxon>Thiotrichales</taxon>
        <taxon>Thiotrichaceae</taxon>
        <taxon>Thiothrix</taxon>
    </lineage>
</organism>
<dbReference type="Proteomes" id="UP000510621">
    <property type="component" value="Chromosome"/>
</dbReference>
<feature type="region of interest" description="Disordered" evidence="1">
    <location>
        <begin position="68"/>
        <end position="90"/>
    </location>
</feature>
<name>A0A7L6AN72_9GAMM</name>